<keyword evidence="2" id="KW-1185">Reference proteome</keyword>
<feature type="non-terminal residue" evidence="1">
    <location>
        <position position="82"/>
    </location>
</feature>
<gene>
    <name evidence="1" type="ORF">RPERSI_LOCUS21006</name>
</gene>
<name>A0ACA9RME6_9GLOM</name>
<feature type="non-terminal residue" evidence="1">
    <location>
        <position position="1"/>
    </location>
</feature>
<sequence length="82" mass="9474">SFPKTEEKEESKEEVMNIEIPDEQKIKNIFYSTDDKIEDTQKKAEQATTFSEAEFTTKNKLALNGTSFKDNNKENNPPQKNT</sequence>
<proteinExistence type="predicted"/>
<protein>
    <submittedName>
        <fullName evidence="1">8329_t:CDS:1</fullName>
    </submittedName>
</protein>
<organism evidence="1 2">
    <name type="scientific">Racocetra persica</name>
    <dbReference type="NCBI Taxonomy" id="160502"/>
    <lineage>
        <taxon>Eukaryota</taxon>
        <taxon>Fungi</taxon>
        <taxon>Fungi incertae sedis</taxon>
        <taxon>Mucoromycota</taxon>
        <taxon>Glomeromycotina</taxon>
        <taxon>Glomeromycetes</taxon>
        <taxon>Diversisporales</taxon>
        <taxon>Gigasporaceae</taxon>
        <taxon>Racocetra</taxon>
    </lineage>
</organism>
<evidence type="ECO:0000313" key="1">
    <source>
        <dbReference type="EMBL" id="CAG8800886.1"/>
    </source>
</evidence>
<accession>A0ACA9RME6</accession>
<reference evidence="1" key="1">
    <citation type="submission" date="2021-06" db="EMBL/GenBank/DDBJ databases">
        <authorList>
            <person name="Kallberg Y."/>
            <person name="Tangrot J."/>
            <person name="Rosling A."/>
        </authorList>
    </citation>
    <scope>NUCLEOTIDE SEQUENCE</scope>
    <source>
        <strain evidence="1">MA461A</strain>
    </source>
</reference>
<comment type="caution">
    <text evidence="1">The sequence shown here is derived from an EMBL/GenBank/DDBJ whole genome shotgun (WGS) entry which is preliminary data.</text>
</comment>
<dbReference type="Proteomes" id="UP000789920">
    <property type="component" value="Unassembled WGS sequence"/>
</dbReference>
<dbReference type="EMBL" id="CAJVQC010060545">
    <property type="protein sequence ID" value="CAG8800886.1"/>
    <property type="molecule type" value="Genomic_DNA"/>
</dbReference>
<evidence type="ECO:0000313" key="2">
    <source>
        <dbReference type="Proteomes" id="UP000789920"/>
    </source>
</evidence>